<reference evidence="3" key="1">
    <citation type="journal article" date="2023" name="Mol. Phylogenet. Evol.">
        <title>Genome-scale phylogeny and comparative genomics of the fungal order Sordariales.</title>
        <authorList>
            <person name="Hensen N."/>
            <person name="Bonometti L."/>
            <person name="Westerberg I."/>
            <person name="Brannstrom I.O."/>
            <person name="Guillou S."/>
            <person name="Cros-Aarteil S."/>
            <person name="Calhoun S."/>
            <person name="Haridas S."/>
            <person name="Kuo A."/>
            <person name="Mondo S."/>
            <person name="Pangilinan J."/>
            <person name="Riley R."/>
            <person name="LaButti K."/>
            <person name="Andreopoulos B."/>
            <person name="Lipzen A."/>
            <person name="Chen C."/>
            <person name="Yan M."/>
            <person name="Daum C."/>
            <person name="Ng V."/>
            <person name="Clum A."/>
            <person name="Steindorff A."/>
            <person name="Ohm R.A."/>
            <person name="Martin F."/>
            <person name="Silar P."/>
            <person name="Natvig D.O."/>
            <person name="Lalanne C."/>
            <person name="Gautier V."/>
            <person name="Ament-Velasquez S.L."/>
            <person name="Kruys A."/>
            <person name="Hutchinson M.I."/>
            <person name="Powell A.J."/>
            <person name="Barry K."/>
            <person name="Miller A.N."/>
            <person name="Grigoriev I.V."/>
            <person name="Debuchy R."/>
            <person name="Gladieux P."/>
            <person name="Hiltunen Thoren M."/>
            <person name="Johannesson H."/>
        </authorList>
    </citation>
    <scope>NUCLEOTIDE SEQUENCE [LARGE SCALE GENOMIC DNA]</scope>
    <source>
        <strain evidence="3">CBS 284.82</strain>
    </source>
</reference>
<feature type="region of interest" description="Disordered" evidence="1">
    <location>
        <begin position="183"/>
        <end position="205"/>
    </location>
</feature>
<gene>
    <name evidence="2" type="ORF">C8A01DRAFT_15669</name>
</gene>
<dbReference type="Proteomes" id="UP001303115">
    <property type="component" value="Unassembled WGS sequence"/>
</dbReference>
<accession>A0AAN6PGS4</accession>
<feature type="compositionally biased region" description="Basic and acidic residues" evidence="1">
    <location>
        <begin position="185"/>
        <end position="205"/>
    </location>
</feature>
<feature type="region of interest" description="Disordered" evidence="1">
    <location>
        <begin position="432"/>
        <end position="531"/>
    </location>
</feature>
<sequence>MPPKPDTPLADQLRADFWAQHRQEMQLLFMYKRAYRDWLLFKTTDANKTSPDYDSTAEQLKTAAITAQAAWTAQQAAFEHWKAANPAVAPLVANAHEDAKAHQAAEKQKAERAEFVSELQGKEEKHRQQEIVRYDNFTYLMTQAREREIWRGRVEALTRAQAIIEAQRRAVVKEEQRRVAAAAAEEERKKKEAEAEEQRKADEAQAAEETRLMNELVAAMAAQTAEEERAKDEAKRAAEAQREVQRPADENLVYQALGDPEEGQSGCPDHNMLKKDATKAKSGSDAKAKSVPMTMPVGAQQHLTEPSFGLDQVMASDPFVCSTASQQLPNNGQHMFNAGMPAMGQAPGTVDTAASQTVQLPALSQTSSGVANRAVQQMVQMPVLAQTSTATASPVMRQQMAQIPTLEQTSSKAASPMMQQSAPVFADYTMFMTQPSQTPPPASLPAMRSPPSTHIAAHPSATPSSDSKRKARAGHGMDSPTKRRQSVNQQGAVVPIAQPPPVSTIPQSFQDPAQSNQTPAQGVQTPARNYQTPPQVPIDPALHYGISPPSGGGMVFGTSIKAGICTAIAHIVKEARKGTVFSQVLLDGPISDFGSPEIGGRIKQATKLHLVAVNATNPEDNREAFLRGAFRVLQAVLREVERHGSVFEKPLLDGPLSGPELMSARRAMGAVYKTVMAEYTSPPRFDGGCARPASVQQTPTRAPAAHARVSSQSTVAKGSASAGSPHLPGQTVAAGTPVVGSSPQVSGRAASSSPMQPFPTLPTQSGYPSPSPMNGYTDAVNQHPTVSAMPATAQTSGPMNGVPEPTNYYPSPPHLPALDQVQPQKAKKTPARRKSRARSKASSTTTANTPAPNIDTTTSTPPPKPKPSTTNQCIPRLYYRFADGAFYMQLQNADGTETHHRMGRGTDAAEAALGRFVAAAREMGIEECPEGFVFRLWEGVEGNLRALGGAVFEAASGSGSSSAVGAV</sequence>
<dbReference type="AlphaFoldDB" id="A0AAN6PGS4"/>
<dbReference type="EMBL" id="MU854376">
    <property type="protein sequence ID" value="KAK4040457.1"/>
    <property type="molecule type" value="Genomic_DNA"/>
</dbReference>
<protein>
    <submittedName>
        <fullName evidence="2">Uncharacterized protein</fullName>
    </submittedName>
</protein>
<evidence type="ECO:0000313" key="2">
    <source>
        <dbReference type="EMBL" id="KAK4040457.1"/>
    </source>
</evidence>
<proteinExistence type="predicted"/>
<name>A0AAN6PGS4_9PEZI</name>
<feature type="compositionally biased region" description="Basic and acidic residues" evidence="1">
    <location>
        <begin position="226"/>
        <end position="249"/>
    </location>
</feature>
<keyword evidence="3" id="KW-1185">Reference proteome</keyword>
<organism evidence="2 3">
    <name type="scientific">Parachaetomium inaequale</name>
    <dbReference type="NCBI Taxonomy" id="2588326"/>
    <lineage>
        <taxon>Eukaryota</taxon>
        <taxon>Fungi</taxon>
        <taxon>Dikarya</taxon>
        <taxon>Ascomycota</taxon>
        <taxon>Pezizomycotina</taxon>
        <taxon>Sordariomycetes</taxon>
        <taxon>Sordariomycetidae</taxon>
        <taxon>Sordariales</taxon>
        <taxon>Chaetomiaceae</taxon>
        <taxon>Parachaetomium</taxon>
    </lineage>
</organism>
<feature type="region of interest" description="Disordered" evidence="1">
    <location>
        <begin position="688"/>
        <end position="872"/>
    </location>
</feature>
<evidence type="ECO:0000256" key="1">
    <source>
        <dbReference type="SAM" id="MobiDB-lite"/>
    </source>
</evidence>
<comment type="caution">
    <text evidence="2">The sequence shown here is derived from an EMBL/GenBank/DDBJ whole genome shotgun (WGS) entry which is preliminary data.</text>
</comment>
<feature type="region of interest" description="Disordered" evidence="1">
    <location>
        <begin position="222"/>
        <end position="290"/>
    </location>
</feature>
<feature type="compositionally biased region" description="Polar residues" evidence="1">
    <location>
        <begin position="504"/>
        <end position="531"/>
    </location>
</feature>
<feature type="compositionally biased region" description="Basic and acidic residues" evidence="1">
    <location>
        <begin position="271"/>
        <end position="288"/>
    </location>
</feature>
<feature type="compositionally biased region" description="Low complexity" evidence="1">
    <location>
        <begin position="840"/>
        <end position="859"/>
    </location>
</feature>
<evidence type="ECO:0000313" key="3">
    <source>
        <dbReference type="Proteomes" id="UP001303115"/>
    </source>
</evidence>
<feature type="compositionally biased region" description="Basic residues" evidence="1">
    <location>
        <begin position="825"/>
        <end position="839"/>
    </location>
</feature>
<feature type="compositionally biased region" description="Polar residues" evidence="1">
    <location>
        <begin position="739"/>
        <end position="785"/>
    </location>
</feature>